<keyword evidence="4" id="KW-1185">Reference proteome</keyword>
<dbReference type="InterPro" id="IPR043151">
    <property type="entry name" value="BAH_sf"/>
</dbReference>
<evidence type="ECO:0000256" key="1">
    <source>
        <dbReference type="SAM" id="MobiDB-lite"/>
    </source>
</evidence>
<dbReference type="OrthoDB" id="10259622at2759"/>
<dbReference type="CDD" id="cd04370">
    <property type="entry name" value="BAH"/>
    <property type="match status" value="1"/>
</dbReference>
<dbReference type="PROSITE" id="PS51038">
    <property type="entry name" value="BAH"/>
    <property type="match status" value="1"/>
</dbReference>
<dbReference type="EMBL" id="NAJN01001521">
    <property type="protein sequence ID" value="TKA62683.1"/>
    <property type="molecule type" value="Genomic_DNA"/>
</dbReference>
<evidence type="ECO:0000313" key="4">
    <source>
        <dbReference type="Proteomes" id="UP000308768"/>
    </source>
</evidence>
<dbReference type="Proteomes" id="UP000308768">
    <property type="component" value="Unassembled WGS sequence"/>
</dbReference>
<name>A0A4U0WJX0_9PEZI</name>
<dbReference type="SUPFAM" id="SSF57903">
    <property type="entry name" value="FYVE/PHD zinc finger"/>
    <property type="match status" value="1"/>
</dbReference>
<dbReference type="AlphaFoldDB" id="A0A4U0WJX0"/>
<dbReference type="InterPro" id="IPR011011">
    <property type="entry name" value="Znf_FYVE_PHD"/>
</dbReference>
<gene>
    <name evidence="3" type="ORF">B0A49_11184</name>
</gene>
<dbReference type="GO" id="GO:0003682">
    <property type="term" value="F:chromatin binding"/>
    <property type="evidence" value="ECO:0007669"/>
    <property type="project" value="InterPro"/>
</dbReference>
<feature type="domain" description="BAH" evidence="2">
    <location>
        <begin position="82"/>
        <end position="205"/>
    </location>
</feature>
<organism evidence="3 4">
    <name type="scientific">Cryomyces minteri</name>
    <dbReference type="NCBI Taxonomy" id="331657"/>
    <lineage>
        <taxon>Eukaryota</taxon>
        <taxon>Fungi</taxon>
        <taxon>Dikarya</taxon>
        <taxon>Ascomycota</taxon>
        <taxon>Pezizomycotina</taxon>
        <taxon>Dothideomycetes</taxon>
        <taxon>Dothideomycetes incertae sedis</taxon>
        <taxon>Cryomyces</taxon>
    </lineage>
</organism>
<proteinExistence type="predicted"/>
<feature type="compositionally biased region" description="Basic and acidic residues" evidence="1">
    <location>
        <begin position="39"/>
        <end position="52"/>
    </location>
</feature>
<dbReference type="Pfam" id="PF01426">
    <property type="entry name" value="BAH"/>
    <property type="match status" value="1"/>
</dbReference>
<feature type="region of interest" description="Disordered" evidence="1">
    <location>
        <begin position="1"/>
        <end position="55"/>
    </location>
</feature>
<dbReference type="Gene3D" id="2.30.30.490">
    <property type="match status" value="1"/>
</dbReference>
<reference evidence="3 4" key="1">
    <citation type="submission" date="2017-03" db="EMBL/GenBank/DDBJ databases">
        <title>Genomes of endolithic fungi from Antarctica.</title>
        <authorList>
            <person name="Coleine C."/>
            <person name="Masonjones S."/>
            <person name="Stajich J.E."/>
        </authorList>
    </citation>
    <scope>NUCLEOTIDE SEQUENCE [LARGE SCALE GENOMIC DNA]</scope>
    <source>
        <strain evidence="3 4">CCFEE 5187</strain>
    </source>
</reference>
<dbReference type="SMART" id="SM00439">
    <property type="entry name" value="BAH"/>
    <property type="match status" value="1"/>
</dbReference>
<evidence type="ECO:0000313" key="3">
    <source>
        <dbReference type="EMBL" id="TKA62683.1"/>
    </source>
</evidence>
<dbReference type="InterPro" id="IPR001025">
    <property type="entry name" value="BAH_dom"/>
</dbReference>
<dbReference type="STRING" id="331657.A0A4U0WJX0"/>
<protein>
    <recommendedName>
        <fullName evidence="2">BAH domain-containing protein</fullName>
    </recommendedName>
</protein>
<dbReference type="PANTHER" id="PTHR46364">
    <property type="entry name" value="OS08G0421900 PROTEIN"/>
    <property type="match status" value="1"/>
</dbReference>
<sequence length="342" mass="39830">MVDGQEIPDANQELTFPDEPHFTIHYPPVESAKSKKRKRTDDPETETERDGFGESANTAYYVKPARLWESLKKYRKLTLTSEKFEIGDVVLVQKDEVQGSKEDIDVQSQWKAKLLEVRARGPEHVFVRVYWLYRPEDIPGGRKPHHGRNELLPSDYMDVIDAQSINGKIRVKKWDEHNDDDVLEEDDFFWRQKYSYAKGFLFPPLRQYCVDKAPASPDEPLVWCDKCEMWLHQSCIIEDATKRAAETKHQNEDLDGSHETLFVKDTHTKPFKRVKGSQNRCKSKDKNGNTTNGFRAEVRIKDAIHGEETEFETESKILVVDLSDDRQWQEDLLCLSCHTKID</sequence>
<comment type="caution">
    <text evidence="3">The sequence shown here is derived from an EMBL/GenBank/DDBJ whole genome shotgun (WGS) entry which is preliminary data.</text>
</comment>
<accession>A0A4U0WJX0</accession>
<evidence type="ECO:0000259" key="2">
    <source>
        <dbReference type="PROSITE" id="PS51038"/>
    </source>
</evidence>